<name>A0A6A5Z2F6_9PLEO</name>
<dbReference type="AlphaFoldDB" id="A0A6A5Z2F6"/>
<dbReference type="GO" id="GO:0005739">
    <property type="term" value="C:mitochondrion"/>
    <property type="evidence" value="ECO:0007669"/>
    <property type="project" value="UniProtKB-ARBA"/>
</dbReference>
<dbReference type="Gene3D" id="1.20.58.340">
    <property type="entry name" value="Magnesium transport protein CorA, transmembrane region"/>
    <property type="match status" value="1"/>
</dbReference>
<keyword evidence="1" id="KW-0472">Membrane</keyword>
<evidence type="ECO:0000256" key="1">
    <source>
        <dbReference type="SAM" id="Phobius"/>
    </source>
</evidence>
<proteinExistence type="predicted"/>
<organism evidence="2 3">
    <name type="scientific">Lophiotrema nucula</name>
    <dbReference type="NCBI Taxonomy" id="690887"/>
    <lineage>
        <taxon>Eukaryota</taxon>
        <taxon>Fungi</taxon>
        <taxon>Dikarya</taxon>
        <taxon>Ascomycota</taxon>
        <taxon>Pezizomycotina</taxon>
        <taxon>Dothideomycetes</taxon>
        <taxon>Pleosporomycetidae</taxon>
        <taxon>Pleosporales</taxon>
        <taxon>Lophiotremataceae</taxon>
        <taxon>Lophiotrema</taxon>
    </lineage>
</organism>
<protein>
    <submittedName>
        <fullName evidence="2">Uncharacterized protein</fullName>
    </submittedName>
</protein>
<feature type="transmembrane region" description="Helical" evidence="1">
    <location>
        <begin position="128"/>
        <end position="150"/>
    </location>
</feature>
<feature type="transmembrane region" description="Helical" evidence="1">
    <location>
        <begin position="86"/>
        <end position="108"/>
    </location>
</feature>
<dbReference type="InterPro" id="IPR036927">
    <property type="entry name" value="Cyt_c_oxase-like_su1_sf"/>
</dbReference>
<accession>A0A6A5Z2F6</accession>
<sequence>MSILQTNLAYVAWQTATIERQLNFMDSVAKRYREQAPKNGHSEESAEVFSGIAQRDAAISLKLSITSTKLAENSQEVAIATLRDSAVMRVITAITIFFLLAIFTATFFSTSFFDFSGGPHDRVYSWWIWLYFLITVVLTVVVVAGTYMLWKKEENEIADR</sequence>
<keyword evidence="1" id="KW-1133">Transmembrane helix</keyword>
<dbReference type="OrthoDB" id="1046782at2759"/>
<keyword evidence="3" id="KW-1185">Reference proteome</keyword>
<dbReference type="Proteomes" id="UP000799770">
    <property type="component" value="Unassembled WGS sequence"/>
</dbReference>
<dbReference type="SUPFAM" id="SSF81442">
    <property type="entry name" value="Cytochrome c oxidase subunit I-like"/>
    <property type="match status" value="1"/>
</dbReference>
<gene>
    <name evidence="2" type="ORF">BDV96DRAFT_601074</name>
</gene>
<evidence type="ECO:0000313" key="3">
    <source>
        <dbReference type="Proteomes" id="UP000799770"/>
    </source>
</evidence>
<dbReference type="EMBL" id="ML977327">
    <property type="protein sequence ID" value="KAF2113580.1"/>
    <property type="molecule type" value="Genomic_DNA"/>
</dbReference>
<evidence type="ECO:0000313" key="2">
    <source>
        <dbReference type="EMBL" id="KAF2113580.1"/>
    </source>
</evidence>
<keyword evidence="1" id="KW-0812">Transmembrane</keyword>
<reference evidence="2" key="1">
    <citation type="journal article" date="2020" name="Stud. Mycol.">
        <title>101 Dothideomycetes genomes: a test case for predicting lifestyles and emergence of pathogens.</title>
        <authorList>
            <person name="Haridas S."/>
            <person name="Albert R."/>
            <person name="Binder M."/>
            <person name="Bloem J."/>
            <person name="Labutti K."/>
            <person name="Salamov A."/>
            <person name="Andreopoulos B."/>
            <person name="Baker S."/>
            <person name="Barry K."/>
            <person name="Bills G."/>
            <person name="Bluhm B."/>
            <person name="Cannon C."/>
            <person name="Castanera R."/>
            <person name="Culley D."/>
            <person name="Daum C."/>
            <person name="Ezra D."/>
            <person name="Gonzalez J."/>
            <person name="Henrissat B."/>
            <person name="Kuo A."/>
            <person name="Liang C."/>
            <person name="Lipzen A."/>
            <person name="Lutzoni F."/>
            <person name="Magnuson J."/>
            <person name="Mondo S."/>
            <person name="Nolan M."/>
            <person name="Ohm R."/>
            <person name="Pangilinan J."/>
            <person name="Park H.-J."/>
            <person name="Ramirez L."/>
            <person name="Alfaro M."/>
            <person name="Sun H."/>
            <person name="Tritt A."/>
            <person name="Yoshinaga Y."/>
            <person name="Zwiers L.-H."/>
            <person name="Turgeon B."/>
            <person name="Goodwin S."/>
            <person name="Spatafora J."/>
            <person name="Crous P."/>
            <person name="Grigoriev I."/>
        </authorList>
    </citation>
    <scope>NUCLEOTIDE SEQUENCE</scope>
    <source>
        <strain evidence="2">CBS 627.86</strain>
    </source>
</reference>